<feature type="region of interest" description="Disordered" evidence="1">
    <location>
        <begin position="1"/>
        <end position="65"/>
    </location>
</feature>
<gene>
    <name evidence="2" type="ORF">chiPu_0028343</name>
</gene>
<reference evidence="2 3" key="1">
    <citation type="journal article" date="2018" name="Nat. Ecol. Evol.">
        <title>Shark genomes provide insights into elasmobranch evolution and the origin of vertebrates.</title>
        <authorList>
            <person name="Hara Y"/>
            <person name="Yamaguchi K"/>
            <person name="Onimaru K"/>
            <person name="Kadota M"/>
            <person name="Koyanagi M"/>
            <person name="Keeley SD"/>
            <person name="Tatsumi K"/>
            <person name="Tanaka K"/>
            <person name="Motone F"/>
            <person name="Kageyama Y"/>
            <person name="Nozu R"/>
            <person name="Adachi N"/>
            <person name="Nishimura O"/>
            <person name="Nakagawa R"/>
            <person name="Tanegashima C"/>
            <person name="Kiyatake I"/>
            <person name="Matsumoto R"/>
            <person name="Murakumo K"/>
            <person name="Nishida K"/>
            <person name="Terakita A"/>
            <person name="Kuratani S"/>
            <person name="Sato K"/>
            <person name="Hyodo S Kuraku.S."/>
        </authorList>
    </citation>
    <scope>NUCLEOTIDE SEQUENCE [LARGE SCALE GENOMIC DNA]</scope>
</reference>
<evidence type="ECO:0000313" key="2">
    <source>
        <dbReference type="EMBL" id="GCC44138.1"/>
    </source>
</evidence>
<evidence type="ECO:0000313" key="3">
    <source>
        <dbReference type="Proteomes" id="UP000287033"/>
    </source>
</evidence>
<keyword evidence="3" id="KW-1185">Reference proteome</keyword>
<dbReference type="EMBL" id="BEZZ01129682">
    <property type="protein sequence ID" value="GCC44138.1"/>
    <property type="molecule type" value="Genomic_DNA"/>
</dbReference>
<comment type="caution">
    <text evidence="2">The sequence shown here is derived from an EMBL/GenBank/DDBJ whole genome shotgun (WGS) entry which is preliminary data.</text>
</comment>
<protein>
    <submittedName>
        <fullName evidence="2">Uncharacterized protein</fullName>
    </submittedName>
</protein>
<dbReference type="AlphaFoldDB" id="A0A401TNH3"/>
<name>A0A401TNH3_CHIPU</name>
<organism evidence="2 3">
    <name type="scientific">Chiloscyllium punctatum</name>
    <name type="common">Brownbanded bambooshark</name>
    <name type="synonym">Hemiscyllium punctatum</name>
    <dbReference type="NCBI Taxonomy" id="137246"/>
    <lineage>
        <taxon>Eukaryota</taxon>
        <taxon>Metazoa</taxon>
        <taxon>Chordata</taxon>
        <taxon>Craniata</taxon>
        <taxon>Vertebrata</taxon>
        <taxon>Chondrichthyes</taxon>
        <taxon>Elasmobranchii</taxon>
        <taxon>Galeomorphii</taxon>
        <taxon>Galeoidea</taxon>
        <taxon>Orectolobiformes</taxon>
        <taxon>Hemiscylliidae</taxon>
        <taxon>Chiloscyllium</taxon>
    </lineage>
</organism>
<proteinExistence type="predicted"/>
<sequence length="155" mass="17714">MRAARCSKGAQRGRSCDRRAPLSLRTRALRAPENRTTPFTLPAQKTSAPGEMAGTSGRPFTPPSTFNDVTSVPALLKRHSHFSLTFFKYPISFTHSRFSKKVLLVPQRLDRFRPRYLTRLRVILFKVAQCQFTSTHQNQVTLTNLHPSSQHIHRE</sequence>
<dbReference type="Proteomes" id="UP000287033">
    <property type="component" value="Unassembled WGS sequence"/>
</dbReference>
<accession>A0A401TNH3</accession>
<evidence type="ECO:0000256" key="1">
    <source>
        <dbReference type="SAM" id="MobiDB-lite"/>
    </source>
</evidence>
<feature type="compositionally biased region" description="Polar residues" evidence="1">
    <location>
        <begin position="34"/>
        <end position="47"/>
    </location>
</feature>